<feature type="region of interest" description="Disordered" evidence="11">
    <location>
        <begin position="504"/>
        <end position="525"/>
    </location>
</feature>
<dbReference type="GO" id="GO:0071970">
    <property type="term" value="P:fungal-type cell wall (1-&gt;3)-beta-D-glucan biosynthetic process"/>
    <property type="evidence" value="ECO:0007669"/>
    <property type="project" value="TreeGrafter"/>
</dbReference>
<dbReference type="GO" id="GO:0042124">
    <property type="term" value="F:1,3-beta-glucanosyltransferase activity"/>
    <property type="evidence" value="ECO:0007669"/>
    <property type="project" value="TreeGrafter"/>
</dbReference>
<evidence type="ECO:0000256" key="11">
    <source>
        <dbReference type="SAM" id="MobiDB-lite"/>
    </source>
</evidence>
<keyword evidence="7" id="KW-1015">Disulfide bond</keyword>
<protein>
    <recommendedName>
        <fullName evidence="10">1,3-beta-glucanosyltransferase</fullName>
        <ecNumber evidence="10">2.4.1.-</ecNumber>
    </recommendedName>
</protein>
<dbReference type="HOGENOM" id="CLU_021855_2_2_1"/>
<dbReference type="PANTHER" id="PTHR31468:SF2">
    <property type="entry name" value="1,3-BETA-GLUCANOSYLTRANSFERASE GAS1"/>
    <property type="match status" value="1"/>
</dbReference>
<dbReference type="SUPFAM" id="SSF51445">
    <property type="entry name" value="(Trans)glycosidases"/>
    <property type="match status" value="1"/>
</dbReference>
<evidence type="ECO:0000256" key="1">
    <source>
        <dbReference type="ARBA" id="ARBA00004196"/>
    </source>
</evidence>
<evidence type="ECO:0000259" key="13">
    <source>
        <dbReference type="SMART" id="SM00768"/>
    </source>
</evidence>
<dbReference type="AlphaFoldDB" id="K5WA82"/>
<keyword evidence="12" id="KW-1133">Transmembrane helix</keyword>
<keyword evidence="14" id="KW-0378">Hydrolase</keyword>
<comment type="subcellular location">
    <subcellularLocation>
        <location evidence="1">Cell envelope</location>
    </subcellularLocation>
    <subcellularLocation>
        <location evidence="10">Cell membrane</location>
        <topology evidence="10">Lipid-anchor</topology>
        <topology evidence="10">GPI-anchor</topology>
    </subcellularLocation>
    <subcellularLocation>
        <location evidence="2">Membrane</location>
        <topology evidence="2">Lipid-anchor</topology>
        <topology evidence="2">GPI-anchor</topology>
    </subcellularLocation>
</comment>
<dbReference type="GO" id="GO:0098552">
    <property type="term" value="C:side of membrane"/>
    <property type="evidence" value="ECO:0007669"/>
    <property type="project" value="UniProtKB-KW"/>
</dbReference>
<dbReference type="InterPro" id="IPR017853">
    <property type="entry name" value="GH"/>
</dbReference>
<dbReference type="GeneID" id="18913953"/>
<keyword evidence="6 10" id="KW-0472">Membrane</keyword>
<name>K5WA82_PHACS</name>
<feature type="domain" description="X8" evidence="13">
    <location>
        <begin position="389"/>
        <end position="492"/>
    </location>
</feature>
<evidence type="ECO:0000256" key="7">
    <source>
        <dbReference type="ARBA" id="ARBA00023157"/>
    </source>
</evidence>
<dbReference type="Pfam" id="PF07983">
    <property type="entry name" value="X8"/>
    <property type="match status" value="1"/>
</dbReference>
<evidence type="ECO:0000313" key="15">
    <source>
        <dbReference type="Proteomes" id="UP000008370"/>
    </source>
</evidence>
<dbReference type="InterPro" id="IPR004886">
    <property type="entry name" value="Glucanosyltransferase"/>
</dbReference>
<comment type="function">
    <text evidence="10">Splits internally a 1,3-beta-glucan molecule and transfers the newly generated reducing end (the donor) to the non-reducing end of another 1,3-beta-glucan molecule (the acceptor) forming a 1,3-beta linkage, resulting in the elongation of 1,3-beta-glucan chains in the cell wall.</text>
</comment>
<keyword evidence="9 10" id="KW-0449">Lipoprotein</keyword>
<dbReference type="Pfam" id="PF03198">
    <property type="entry name" value="Glyco_hydro_72"/>
    <property type="match status" value="1"/>
</dbReference>
<evidence type="ECO:0000256" key="6">
    <source>
        <dbReference type="ARBA" id="ARBA00023136"/>
    </source>
</evidence>
<dbReference type="STRING" id="650164.K5WA82"/>
<sequence length="560" mass="57470">MRGASRLAALLTAAAALTIDVVALSNISRQGRFLYDTSGTRFYIKGVAYQPQGSVTTSADNPFEEPSTFVDPLADDSGCSRDLPFLQKLGVNVVRVYSVNSSLNHDSCMSALSGAGIYTIIDLSLPLNGSIDRDSPAWSTNLQDQYIETINTFSKYDNVLAYNVGNEVVTASNETDAATFIKAAARDIKAYLASKNSSALVGYAAIDGDDDFVAPLANFLSCDPSGSNSGSTAIDLYGLNNYEWCGNATPSVYADKNALFSNYNVAAYFSEFGCVSSPPRLWTEVAALFSQPMTGEWSGGIAFSYFPAASAAGQFGMVNISSDGTTVTVSNDFNLLQAQYAQASPPNSPSASSTANFPACPTQNSTWLASASLPPTPDDAACSCLDSTFACKFSPPTSNTSTTVGPLLDEACGLLGQAGGNCDAISANGTTGTYGPVSFCDPSTKLSYTFNQFYLATNLQASSCDFAGNATVVSGEPTNSAAASSAASSCLAAVPATFTPSAPATTAGSSSSSSTSGSSSGSSGSGNNNNGALGVFSEHAMVGAFVSALFSVLGGLLVLA</sequence>
<dbReference type="OrthoDB" id="421038at2759"/>
<evidence type="ECO:0000256" key="8">
    <source>
        <dbReference type="ARBA" id="ARBA00023180"/>
    </source>
</evidence>
<dbReference type="KEGG" id="pco:PHACADRAFT_246982"/>
<feature type="transmembrane region" description="Helical" evidence="12">
    <location>
        <begin position="540"/>
        <end position="559"/>
    </location>
</feature>
<accession>K5WA82</accession>
<dbReference type="InterPro" id="IPR012946">
    <property type="entry name" value="X8"/>
</dbReference>
<dbReference type="Gene3D" id="1.20.58.1040">
    <property type="match status" value="1"/>
</dbReference>
<dbReference type="Gene3D" id="3.20.20.80">
    <property type="entry name" value="Glycosidases"/>
    <property type="match status" value="1"/>
</dbReference>
<keyword evidence="8" id="KW-0325">Glycoprotein</keyword>
<evidence type="ECO:0000256" key="3">
    <source>
        <dbReference type="ARBA" id="ARBA00007528"/>
    </source>
</evidence>
<evidence type="ECO:0000256" key="12">
    <source>
        <dbReference type="SAM" id="Phobius"/>
    </source>
</evidence>
<feature type="signal peptide" evidence="10">
    <location>
        <begin position="1"/>
        <end position="23"/>
    </location>
</feature>
<evidence type="ECO:0000256" key="9">
    <source>
        <dbReference type="ARBA" id="ARBA00023288"/>
    </source>
</evidence>
<keyword evidence="4 10" id="KW-0336">GPI-anchor</keyword>
<evidence type="ECO:0000256" key="4">
    <source>
        <dbReference type="ARBA" id="ARBA00022622"/>
    </source>
</evidence>
<dbReference type="InParanoid" id="K5WA82"/>
<evidence type="ECO:0000256" key="10">
    <source>
        <dbReference type="RuleBase" id="RU361209"/>
    </source>
</evidence>
<dbReference type="Proteomes" id="UP000008370">
    <property type="component" value="Unassembled WGS sequence"/>
</dbReference>
<keyword evidence="12" id="KW-0812">Transmembrane</keyword>
<dbReference type="EC" id="2.4.1.-" evidence="10"/>
<dbReference type="GO" id="GO:0031505">
    <property type="term" value="P:fungal-type cell wall organization"/>
    <property type="evidence" value="ECO:0007669"/>
    <property type="project" value="TreeGrafter"/>
</dbReference>
<dbReference type="RefSeq" id="XP_007390264.1">
    <property type="nucleotide sequence ID" value="XM_007390202.1"/>
</dbReference>
<dbReference type="FunCoup" id="K5WA82">
    <property type="interactions" value="76"/>
</dbReference>
<dbReference type="GO" id="GO:0016787">
    <property type="term" value="F:hydrolase activity"/>
    <property type="evidence" value="ECO:0007669"/>
    <property type="project" value="UniProtKB-KW"/>
</dbReference>
<evidence type="ECO:0000256" key="2">
    <source>
        <dbReference type="ARBA" id="ARBA00004589"/>
    </source>
</evidence>
<organism evidence="14 15">
    <name type="scientific">Phanerochaete carnosa (strain HHB-10118-sp)</name>
    <name type="common">White-rot fungus</name>
    <name type="synonym">Peniophora carnosa</name>
    <dbReference type="NCBI Taxonomy" id="650164"/>
    <lineage>
        <taxon>Eukaryota</taxon>
        <taxon>Fungi</taxon>
        <taxon>Dikarya</taxon>
        <taxon>Basidiomycota</taxon>
        <taxon>Agaricomycotina</taxon>
        <taxon>Agaricomycetes</taxon>
        <taxon>Polyporales</taxon>
        <taxon>Phanerochaetaceae</taxon>
        <taxon>Phanerochaete</taxon>
    </lineage>
</organism>
<keyword evidence="5 10" id="KW-0732">Signal</keyword>
<reference evidence="14 15" key="1">
    <citation type="journal article" date="2012" name="BMC Genomics">
        <title>Comparative genomics of the white-rot fungi, Phanerochaete carnosa and P. chrysosporium, to elucidate the genetic basis of the distinct wood types they colonize.</title>
        <authorList>
            <person name="Suzuki H."/>
            <person name="MacDonald J."/>
            <person name="Syed K."/>
            <person name="Salamov A."/>
            <person name="Hori C."/>
            <person name="Aerts A."/>
            <person name="Henrissat B."/>
            <person name="Wiebenga A."/>
            <person name="vanKuyk P.A."/>
            <person name="Barry K."/>
            <person name="Lindquist E."/>
            <person name="LaButti K."/>
            <person name="Lapidus A."/>
            <person name="Lucas S."/>
            <person name="Coutinho P."/>
            <person name="Gong Y."/>
            <person name="Samejima M."/>
            <person name="Mahadevan R."/>
            <person name="Abou-Zaid M."/>
            <person name="de Vries R.P."/>
            <person name="Igarashi K."/>
            <person name="Yadav J.S."/>
            <person name="Grigoriev I.V."/>
            <person name="Master E.R."/>
        </authorList>
    </citation>
    <scope>NUCLEOTIDE SEQUENCE [LARGE SCALE GENOMIC DNA]</scope>
    <source>
        <strain evidence="14 15">HHB-10118-sp</strain>
    </source>
</reference>
<keyword evidence="10" id="KW-0808">Transferase</keyword>
<dbReference type="PANTHER" id="PTHR31468">
    <property type="entry name" value="1,3-BETA-GLUCANOSYLTRANSFERASE GAS1"/>
    <property type="match status" value="1"/>
</dbReference>
<dbReference type="EMBL" id="JH930468">
    <property type="protein sequence ID" value="EKM60818.1"/>
    <property type="molecule type" value="Genomic_DNA"/>
</dbReference>
<comment type="similarity">
    <text evidence="3 10">Belongs to the glycosyl hydrolase 72 family.</text>
</comment>
<evidence type="ECO:0000256" key="5">
    <source>
        <dbReference type="ARBA" id="ARBA00022729"/>
    </source>
</evidence>
<dbReference type="SMART" id="SM00768">
    <property type="entry name" value="X8"/>
    <property type="match status" value="1"/>
</dbReference>
<keyword evidence="15" id="KW-1185">Reference proteome</keyword>
<gene>
    <name evidence="14" type="ORF">PHACADRAFT_246982</name>
</gene>
<evidence type="ECO:0000313" key="14">
    <source>
        <dbReference type="EMBL" id="EKM60818.1"/>
    </source>
</evidence>
<feature type="chain" id="PRO_5005138087" description="1,3-beta-glucanosyltransferase" evidence="10">
    <location>
        <begin position="24"/>
        <end position="560"/>
    </location>
</feature>
<dbReference type="GO" id="GO:0005886">
    <property type="term" value="C:plasma membrane"/>
    <property type="evidence" value="ECO:0007669"/>
    <property type="project" value="UniProtKB-SubCell"/>
</dbReference>
<proteinExistence type="inferred from homology"/>